<dbReference type="PROSITE" id="PS50262">
    <property type="entry name" value="G_PROTEIN_RECEP_F1_2"/>
    <property type="match status" value="1"/>
</dbReference>
<dbReference type="AlphaFoldDB" id="A0A813Y0E5"/>
<proteinExistence type="predicted"/>
<evidence type="ECO:0000256" key="2">
    <source>
        <dbReference type="ARBA" id="ARBA00022692"/>
    </source>
</evidence>
<evidence type="ECO:0000259" key="9">
    <source>
        <dbReference type="PROSITE" id="PS50262"/>
    </source>
</evidence>
<keyword evidence="6" id="KW-0675">Receptor</keyword>
<keyword evidence="7" id="KW-0807">Transducer</keyword>
<feature type="transmembrane region" description="Helical" evidence="8">
    <location>
        <begin position="226"/>
        <end position="247"/>
    </location>
</feature>
<evidence type="ECO:0000313" key="10">
    <source>
        <dbReference type="EMBL" id="CAF0878650.1"/>
    </source>
</evidence>
<dbReference type="SUPFAM" id="SSF81321">
    <property type="entry name" value="Family A G protein-coupled receptor-like"/>
    <property type="match status" value="1"/>
</dbReference>
<protein>
    <recommendedName>
        <fullName evidence="9">G-protein coupled receptors family 1 profile domain-containing protein</fullName>
    </recommendedName>
</protein>
<evidence type="ECO:0000313" key="11">
    <source>
        <dbReference type="Proteomes" id="UP000663854"/>
    </source>
</evidence>
<dbReference type="PANTHER" id="PTHR24243:SF230">
    <property type="entry name" value="G-PROTEIN COUPLED RECEPTORS FAMILY 1 PROFILE DOMAIN-CONTAINING PROTEIN"/>
    <property type="match status" value="1"/>
</dbReference>
<comment type="subcellular location">
    <subcellularLocation>
        <location evidence="1">Membrane</location>
        <topology evidence="1">Multi-pass membrane protein</topology>
    </subcellularLocation>
</comment>
<dbReference type="GO" id="GO:0004930">
    <property type="term" value="F:G protein-coupled receptor activity"/>
    <property type="evidence" value="ECO:0007669"/>
    <property type="project" value="UniProtKB-KW"/>
</dbReference>
<dbReference type="GO" id="GO:0005886">
    <property type="term" value="C:plasma membrane"/>
    <property type="evidence" value="ECO:0007669"/>
    <property type="project" value="TreeGrafter"/>
</dbReference>
<evidence type="ECO:0000256" key="6">
    <source>
        <dbReference type="ARBA" id="ARBA00023170"/>
    </source>
</evidence>
<keyword evidence="4" id="KW-0297">G-protein coupled receptor</keyword>
<keyword evidence="3 8" id="KW-1133">Transmembrane helix</keyword>
<feature type="transmembrane region" description="Helical" evidence="8">
    <location>
        <begin position="20"/>
        <end position="40"/>
    </location>
</feature>
<evidence type="ECO:0000256" key="1">
    <source>
        <dbReference type="ARBA" id="ARBA00004141"/>
    </source>
</evidence>
<dbReference type="InterPro" id="IPR017452">
    <property type="entry name" value="GPCR_Rhodpsn_7TM"/>
</dbReference>
<evidence type="ECO:0000256" key="8">
    <source>
        <dbReference type="SAM" id="Phobius"/>
    </source>
</evidence>
<comment type="caution">
    <text evidence="10">The sequence shown here is derived from an EMBL/GenBank/DDBJ whole genome shotgun (WGS) entry which is preliminary data.</text>
</comment>
<name>A0A813Y0E5_9BILA</name>
<feature type="transmembrane region" description="Helical" evidence="8">
    <location>
        <begin position="267"/>
        <end position="292"/>
    </location>
</feature>
<sequence length="326" mass="37229">MSTSLGESLAFIAQKACIYFGIPLLIVGTLGGLLNVIVFLSLQTFRESSCAFYLTIMSIVNVGQLITGLLVRIMITGFGIDWTQTSLIICKLRYFLFPIAALISFTSITLATMDQYFATSFRRRWQEWSNIQVAHRLMAAFSIIWILHGIPYLVFFNQNISSATGKVICNSPNDIFAQYRFYFVTLVLTGFLPVVITILFGYLAYRNVQHLAHRTLPLVRRELDKQLTVMVLVQDIVNAFTVVPYAIITTLTLNTSLMSNPVIATKIQFIATLTVLLYYVNFGSPFFIYICASERFRRQLIYVVFTIHFERWRRPRIVVNQVSPES</sequence>
<feature type="transmembrane region" description="Helical" evidence="8">
    <location>
        <begin position="137"/>
        <end position="156"/>
    </location>
</feature>
<dbReference type="Proteomes" id="UP000663854">
    <property type="component" value="Unassembled WGS sequence"/>
</dbReference>
<feature type="transmembrane region" description="Helical" evidence="8">
    <location>
        <begin position="181"/>
        <end position="205"/>
    </location>
</feature>
<reference evidence="10" key="1">
    <citation type="submission" date="2021-02" db="EMBL/GenBank/DDBJ databases">
        <authorList>
            <person name="Nowell W R."/>
        </authorList>
    </citation>
    <scope>NUCLEOTIDE SEQUENCE</scope>
</reference>
<evidence type="ECO:0000256" key="4">
    <source>
        <dbReference type="ARBA" id="ARBA00023040"/>
    </source>
</evidence>
<feature type="domain" description="G-protein coupled receptors family 1 profile" evidence="9">
    <location>
        <begin position="31"/>
        <end position="289"/>
    </location>
</feature>
<dbReference type="PANTHER" id="PTHR24243">
    <property type="entry name" value="G-PROTEIN COUPLED RECEPTOR"/>
    <property type="match status" value="1"/>
</dbReference>
<keyword evidence="5 8" id="KW-0472">Membrane</keyword>
<dbReference type="EMBL" id="CAJNOH010000112">
    <property type="protein sequence ID" value="CAF0878650.1"/>
    <property type="molecule type" value="Genomic_DNA"/>
</dbReference>
<evidence type="ECO:0000256" key="3">
    <source>
        <dbReference type="ARBA" id="ARBA00022989"/>
    </source>
</evidence>
<gene>
    <name evidence="10" type="ORF">PYM288_LOCUS8426</name>
</gene>
<evidence type="ECO:0000256" key="7">
    <source>
        <dbReference type="ARBA" id="ARBA00023224"/>
    </source>
</evidence>
<organism evidence="10 11">
    <name type="scientific">Rotaria sordida</name>
    <dbReference type="NCBI Taxonomy" id="392033"/>
    <lineage>
        <taxon>Eukaryota</taxon>
        <taxon>Metazoa</taxon>
        <taxon>Spiralia</taxon>
        <taxon>Gnathifera</taxon>
        <taxon>Rotifera</taxon>
        <taxon>Eurotatoria</taxon>
        <taxon>Bdelloidea</taxon>
        <taxon>Philodinida</taxon>
        <taxon>Philodinidae</taxon>
        <taxon>Rotaria</taxon>
    </lineage>
</organism>
<accession>A0A813Y0E5</accession>
<evidence type="ECO:0000256" key="5">
    <source>
        <dbReference type="ARBA" id="ARBA00023136"/>
    </source>
</evidence>
<keyword evidence="2 8" id="KW-0812">Transmembrane</keyword>
<feature type="transmembrane region" description="Helical" evidence="8">
    <location>
        <begin position="95"/>
        <end position="117"/>
    </location>
</feature>
<dbReference type="Gene3D" id="1.20.1070.10">
    <property type="entry name" value="Rhodopsin 7-helix transmembrane proteins"/>
    <property type="match status" value="1"/>
</dbReference>
<feature type="transmembrane region" description="Helical" evidence="8">
    <location>
        <begin position="52"/>
        <end position="75"/>
    </location>
</feature>